<keyword evidence="2" id="KW-1185">Reference proteome</keyword>
<evidence type="ECO:0000313" key="2">
    <source>
        <dbReference type="Proteomes" id="UP001143364"/>
    </source>
</evidence>
<dbReference type="Proteomes" id="UP001143364">
    <property type="component" value="Unassembled WGS sequence"/>
</dbReference>
<reference evidence="1" key="2">
    <citation type="submission" date="2023-01" db="EMBL/GenBank/DDBJ databases">
        <authorList>
            <person name="Sun Q."/>
            <person name="Evtushenko L."/>
        </authorList>
    </citation>
    <scope>NUCLEOTIDE SEQUENCE</scope>
    <source>
        <strain evidence="1">VKM B-2555</strain>
    </source>
</reference>
<gene>
    <name evidence="1" type="ORF">GCM10008171_33230</name>
</gene>
<dbReference type="AlphaFoldDB" id="A0A9W6N4E7"/>
<comment type="caution">
    <text evidence="1">The sequence shown here is derived from an EMBL/GenBank/DDBJ whole genome shotgun (WGS) entry which is preliminary data.</text>
</comment>
<dbReference type="EMBL" id="BSFK01000016">
    <property type="protein sequence ID" value="GLK78069.1"/>
    <property type="molecule type" value="Genomic_DNA"/>
</dbReference>
<accession>A0A9W6N4E7</accession>
<name>A0A9W6N4E7_9HYPH</name>
<dbReference type="RefSeq" id="WP_271205887.1">
    <property type="nucleotide sequence ID" value="NZ_BSFK01000016.1"/>
</dbReference>
<organism evidence="1 2">
    <name type="scientific">Methylopila jiangsuensis</name>
    <dbReference type="NCBI Taxonomy" id="586230"/>
    <lineage>
        <taxon>Bacteria</taxon>
        <taxon>Pseudomonadati</taxon>
        <taxon>Pseudomonadota</taxon>
        <taxon>Alphaproteobacteria</taxon>
        <taxon>Hyphomicrobiales</taxon>
        <taxon>Methylopilaceae</taxon>
        <taxon>Methylopila</taxon>
    </lineage>
</organism>
<evidence type="ECO:0000313" key="1">
    <source>
        <dbReference type="EMBL" id="GLK78069.1"/>
    </source>
</evidence>
<reference evidence="1" key="1">
    <citation type="journal article" date="2014" name="Int. J. Syst. Evol. Microbiol.">
        <title>Complete genome sequence of Corynebacterium casei LMG S-19264T (=DSM 44701T), isolated from a smear-ripened cheese.</title>
        <authorList>
            <consortium name="US DOE Joint Genome Institute (JGI-PGF)"/>
            <person name="Walter F."/>
            <person name="Albersmeier A."/>
            <person name="Kalinowski J."/>
            <person name="Ruckert C."/>
        </authorList>
    </citation>
    <scope>NUCLEOTIDE SEQUENCE</scope>
    <source>
        <strain evidence="1">VKM B-2555</strain>
    </source>
</reference>
<proteinExistence type="predicted"/>
<protein>
    <submittedName>
        <fullName evidence="1">Uncharacterized protein</fullName>
    </submittedName>
</protein>
<sequence length="102" mass="11260">MIALATVAAARKADIIADMNHMASRPAGCPCNVWRESGPVRQTNFAVRDGRYKTRPRRQIMADTTADMSVMVLSLGAQGRIIDRIDLTAPDAQERLDRYAEA</sequence>